<feature type="domain" description="RecX second three-helical" evidence="5">
    <location>
        <begin position="53"/>
        <end position="88"/>
    </location>
</feature>
<evidence type="ECO:0000313" key="6">
    <source>
        <dbReference type="EMBL" id="PQJ55086.1"/>
    </source>
</evidence>
<sequence>MTDPAKLRARGLYWLGRQEYSIHDFRVKLEKVCENIELTEALITDFVSRDWLNEQRYLEGFVRIKLSMGLGCQRIQQELKQHGLKSDVTNLYIESLEIDWFEQAKSTYERKFANKPMDIDQLGKDKFYKEKAKRYRYMSYRGFKPDEIKYSMENQSDDW</sequence>
<evidence type="ECO:0000313" key="7">
    <source>
        <dbReference type="Proteomes" id="UP000239007"/>
    </source>
</evidence>
<proteinExistence type="inferred from homology"/>
<evidence type="ECO:0000256" key="3">
    <source>
        <dbReference type="ARBA" id="ARBA00018111"/>
    </source>
</evidence>
<dbReference type="GO" id="GO:0005737">
    <property type="term" value="C:cytoplasm"/>
    <property type="evidence" value="ECO:0007669"/>
    <property type="project" value="UniProtKB-SubCell"/>
</dbReference>
<dbReference type="AlphaFoldDB" id="A0A2S7UYL2"/>
<dbReference type="InterPro" id="IPR053924">
    <property type="entry name" value="RecX_HTH_2nd"/>
</dbReference>
<keyword evidence="7" id="KW-1185">Reference proteome</keyword>
<dbReference type="Proteomes" id="UP000239007">
    <property type="component" value="Unassembled WGS sequence"/>
</dbReference>
<dbReference type="InterPro" id="IPR036388">
    <property type="entry name" value="WH-like_DNA-bd_sf"/>
</dbReference>
<reference evidence="6 7" key="1">
    <citation type="submission" date="2016-12" db="EMBL/GenBank/DDBJ databases">
        <title>Diversity of luminous bacteria.</title>
        <authorList>
            <person name="Yoshizawa S."/>
            <person name="Kogure K."/>
        </authorList>
    </citation>
    <scope>NUCLEOTIDE SEQUENCE [LARGE SCALE GENOMIC DNA]</scope>
    <source>
        <strain evidence="6 7">SA4-48</strain>
    </source>
</reference>
<name>A0A2S7UYL2_9GAMM</name>
<dbReference type="GO" id="GO:0006282">
    <property type="term" value="P:regulation of DNA repair"/>
    <property type="evidence" value="ECO:0007669"/>
    <property type="project" value="InterPro"/>
</dbReference>
<keyword evidence="4" id="KW-0963">Cytoplasm</keyword>
<evidence type="ECO:0000256" key="4">
    <source>
        <dbReference type="ARBA" id="ARBA00022490"/>
    </source>
</evidence>
<dbReference type="EMBL" id="MSCH01000003">
    <property type="protein sequence ID" value="PQJ55086.1"/>
    <property type="molecule type" value="Genomic_DNA"/>
</dbReference>
<dbReference type="Gene3D" id="1.10.10.10">
    <property type="entry name" value="Winged helix-like DNA-binding domain superfamily/Winged helix DNA-binding domain"/>
    <property type="match status" value="2"/>
</dbReference>
<evidence type="ECO:0000259" key="5">
    <source>
        <dbReference type="Pfam" id="PF02631"/>
    </source>
</evidence>
<dbReference type="InterPro" id="IPR003783">
    <property type="entry name" value="Regulatory_RecX"/>
</dbReference>
<comment type="subcellular location">
    <subcellularLocation>
        <location evidence="1">Cytoplasm</location>
    </subcellularLocation>
</comment>
<accession>A0A2S7UYL2</accession>
<dbReference type="PANTHER" id="PTHR33602:SF1">
    <property type="entry name" value="REGULATORY PROTEIN RECX FAMILY PROTEIN"/>
    <property type="match status" value="1"/>
</dbReference>
<protein>
    <recommendedName>
        <fullName evidence="3">Regulatory protein RecX</fullName>
    </recommendedName>
</protein>
<organism evidence="6 7">
    <name type="scientific">Psychrosphaera saromensis</name>
    <dbReference type="NCBI Taxonomy" id="716813"/>
    <lineage>
        <taxon>Bacteria</taxon>
        <taxon>Pseudomonadati</taxon>
        <taxon>Pseudomonadota</taxon>
        <taxon>Gammaproteobacteria</taxon>
        <taxon>Alteromonadales</taxon>
        <taxon>Pseudoalteromonadaceae</taxon>
        <taxon>Psychrosphaera</taxon>
    </lineage>
</organism>
<comment type="caution">
    <text evidence="6">The sequence shown here is derived from an EMBL/GenBank/DDBJ whole genome shotgun (WGS) entry which is preliminary data.</text>
</comment>
<dbReference type="PANTHER" id="PTHR33602">
    <property type="entry name" value="REGULATORY PROTEIN RECX FAMILY PROTEIN"/>
    <property type="match status" value="1"/>
</dbReference>
<evidence type="ECO:0000256" key="1">
    <source>
        <dbReference type="ARBA" id="ARBA00004496"/>
    </source>
</evidence>
<dbReference type="Pfam" id="PF02631">
    <property type="entry name" value="RecX_HTH2"/>
    <property type="match status" value="1"/>
</dbReference>
<gene>
    <name evidence="6" type="ORF">BTO11_00270</name>
</gene>
<comment type="similarity">
    <text evidence="2">Belongs to the RecX family.</text>
</comment>
<evidence type="ECO:0000256" key="2">
    <source>
        <dbReference type="ARBA" id="ARBA00009695"/>
    </source>
</evidence>